<dbReference type="InterPro" id="IPR003148">
    <property type="entry name" value="RCK_N"/>
</dbReference>
<dbReference type="Pfam" id="PF02254">
    <property type="entry name" value="TrkA_N"/>
    <property type="match status" value="1"/>
</dbReference>
<evidence type="ECO:0000256" key="2">
    <source>
        <dbReference type="ARBA" id="ARBA00023065"/>
    </source>
</evidence>
<dbReference type="InterPro" id="IPR036291">
    <property type="entry name" value="NAD(P)-bd_dom_sf"/>
</dbReference>
<proteinExistence type="predicted"/>
<organism evidence="5 6">
    <name type="scientific">Clostridium innocuum</name>
    <dbReference type="NCBI Taxonomy" id="1522"/>
    <lineage>
        <taxon>Bacteria</taxon>
        <taxon>Bacillati</taxon>
        <taxon>Bacillota</taxon>
        <taxon>Clostridia</taxon>
        <taxon>Eubacteriales</taxon>
        <taxon>Clostridiaceae</taxon>
        <taxon>Clostridium</taxon>
    </lineage>
</organism>
<dbReference type="SUPFAM" id="SSF51735">
    <property type="entry name" value="NAD(P)-binding Rossmann-fold domains"/>
    <property type="match status" value="1"/>
</dbReference>
<dbReference type="InterPro" id="IPR006037">
    <property type="entry name" value="RCK_C"/>
</dbReference>
<sequence length="223" mass="24532">MKIVVAGGRSKADFLIGSLLEKKHEVTVINDEEAYCRYLSEKYNIPVVVGNPCKRYVLEEAEIDHADILIALRPGDPDNLAICQTAKKIFHVKRAVATVSNPRNVSVFKKLGVNTAISATYTIAKIIEQASTIENLVNSLSIEQENIVLSELLLTGKCAVVNKKLKELSLPKNVIICCILRNVDMIVPNGETVLQEHDKLLLLCPTALQERVLDMLTAQGLAS</sequence>
<reference evidence="5 6" key="1">
    <citation type="submission" date="2014-08" db="EMBL/GenBank/DDBJ databases">
        <title>Clostridium innocuum, an unnegligible vancomycin-resistant pathogen causing extra-intestinal infections.</title>
        <authorList>
            <person name="Feng Y."/>
            <person name="Chiu C.-H."/>
        </authorList>
    </citation>
    <scope>NUCLEOTIDE SEQUENCE [LARGE SCALE GENOMIC DNA]</scope>
    <source>
        <strain evidence="5 6">AN88</strain>
    </source>
</reference>
<gene>
    <name evidence="5" type="ORF">CIAN88_09890</name>
</gene>
<dbReference type="EMBL" id="JQIF01000042">
    <property type="protein sequence ID" value="KGJ53244.1"/>
    <property type="molecule type" value="Genomic_DNA"/>
</dbReference>
<name>A0A099I5L6_CLOIN</name>
<feature type="domain" description="RCK N-terminal" evidence="3">
    <location>
        <begin position="1"/>
        <end position="118"/>
    </location>
</feature>
<dbReference type="GO" id="GO:0006813">
    <property type="term" value="P:potassium ion transport"/>
    <property type="evidence" value="ECO:0007669"/>
    <property type="project" value="InterPro"/>
</dbReference>
<feature type="domain" description="RCK C-terminal" evidence="4">
    <location>
        <begin position="137"/>
        <end position="218"/>
    </location>
</feature>
<dbReference type="SUPFAM" id="SSF116726">
    <property type="entry name" value="TrkA C-terminal domain-like"/>
    <property type="match status" value="1"/>
</dbReference>
<dbReference type="GO" id="GO:0008324">
    <property type="term" value="F:monoatomic cation transmembrane transporter activity"/>
    <property type="evidence" value="ECO:0007669"/>
    <property type="project" value="InterPro"/>
</dbReference>
<dbReference type="PROSITE" id="PS51201">
    <property type="entry name" value="RCK_N"/>
    <property type="match status" value="1"/>
</dbReference>
<protein>
    <submittedName>
        <fullName evidence="5">Potassium transporter TrkA</fullName>
    </submittedName>
</protein>
<comment type="caution">
    <text evidence="5">The sequence shown here is derived from an EMBL/GenBank/DDBJ whole genome shotgun (WGS) entry which is preliminary data.</text>
</comment>
<evidence type="ECO:0000259" key="4">
    <source>
        <dbReference type="PROSITE" id="PS51202"/>
    </source>
</evidence>
<dbReference type="RefSeq" id="WP_044905258.1">
    <property type="nucleotide sequence ID" value="NZ_JQIF01000042.1"/>
</dbReference>
<evidence type="ECO:0000256" key="1">
    <source>
        <dbReference type="ARBA" id="ARBA00022448"/>
    </source>
</evidence>
<dbReference type="PROSITE" id="PS51202">
    <property type="entry name" value="RCK_C"/>
    <property type="match status" value="1"/>
</dbReference>
<dbReference type="InterPro" id="IPR036721">
    <property type="entry name" value="RCK_C_sf"/>
</dbReference>
<keyword evidence="1" id="KW-0813">Transport</keyword>
<dbReference type="PANTHER" id="PTHR43833:SF5">
    <property type="entry name" value="TRK SYSTEM POTASSIUM UPTAKE PROTEIN TRKA"/>
    <property type="match status" value="1"/>
</dbReference>
<evidence type="ECO:0000259" key="3">
    <source>
        <dbReference type="PROSITE" id="PS51201"/>
    </source>
</evidence>
<dbReference type="Pfam" id="PF02080">
    <property type="entry name" value="TrkA_C"/>
    <property type="match status" value="1"/>
</dbReference>
<dbReference type="Gene3D" id="3.30.70.1450">
    <property type="entry name" value="Regulator of K+ conductance, C-terminal domain"/>
    <property type="match status" value="1"/>
</dbReference>
<accession>A0A099I5L6</accession>
<dbReference type="PANTHER" id="PTHR43833">
    <property type="entry name" value="POTASSIUM CHANNEL PROTEIN 2-RELATED-RELATED"/>
    <property type="match status" value="1"/>
</dbReference>
<dbReference type="InterPro" id="IPR050721">
    <property type="entry name" value="Trk_Ktr_HKT_K-transport"/>
</dbReference>
<evidence type="ECO:0000313" key="6">
    <source>
        <dbReference type="Proteomes" id="UP000030008"/>
    </source>
</evidence>
<dbReference type="Gene3D" id="3.40.50.720">
    <property type="entry name" value="NAD(P)-binding Rossmann-like Domain"/>
    <property type="match status" value="1"/>
</dbReference>
<dbReference type="Proteomes" id="UP000030008">
    <property type="component" value="Unassembled WGS sequence"/>
</dbReference>
<evidence type="ECO:0000313" key="5">
    <source>
        <dbReference type="EMBL" id="KGJ53244.1"/>
    </source>
</evidence>
<keyword evidence="2" id="KW-0406">Ion transport</keyword>
<dbReference type="AlphaFoldDB" id="A0A099I5L6"/>